<evidence type="ECO:0000259" key="5">
    <source>
        <dbReference type="PROSITE" id="PS50038"/>
    </source>
</evidence>
<evidence type="ECO:0000313" key="8">
    <source>
        <dbReference type="Proteomes" id="UP000663833"/>
    </source>
</evidence>
<dbReference type="AlphaFoldDB" id="A0A817TCP5"/>
<comment type="caution">
    <text evidence="6">The sequence shown here is derived from an EMBL/GenBank/DDBJ whole genome shotgun (WGS) entry which is preliminary data.</text>
</comment>
<feature type="compositionally biased region" description="Basic and acidic residues" evidence="3">
    <location>
        <begin position="40"/>
        <end position="51"/>
    </location>
</feature>
<evidence type="ECO:0000313" key="6">
    <source>
        <dbReference type="EMBL" id="CAF3313198.1"/>
    </source>
</evidence>
<dbReference type="PROSITE" id="PS50038">
    <property type="entry name" value="FZ"/>
    <property type="match status" value="1"/>
</dbReference>
<sequence>MHGKLYVLLAILFVVIIASVNADQSAKKDNVSTKPKKIVVSKDNDQDKEGEVSSEEGGESEESTAQDSKLQPENRKYIRVQFPSEQPQSPLPVPTSSNSNNGFTCNGLLDPQYPIFSDMCGAVPQARYALPNTFGHNDRWQIAHILTTLMSSTTDASCIRSLRHLLCPMLFQPCRVRHEPPLVLPCQYYCRAVKSQCGIPALDVIPCESLPYASDYCPNLPLASSSPSPPAPAATTNQPQAPGPAPPQTERSLPSATTKPTTQQSTQPAQQSAGQYVYPLPTHQYQIGAKYVPPYLPVKTPTAADYYAANLARYQTVPPAQPIKQ</sequence>
<feature type="region of interest" description="Disordered" evidence="3">
    <location>
        <begin position="224"/>
        <end position="272"/>
    </location>
</feature>
<comment type="caution">
    <text evidence="2">Lacks conserved residue(s) required for the propagation of feature annotation.</text>
</comment>
<name>A0A817TCP5_9BILA</name>
<reference evidence="6" key="1">
    <citation type="submission" date="2021-02" db="EMBL/GenBank/DDBJ databases">
        <authorList>
            <person name="Nowell W R."/>
        </authorList>
    </citation>
    <scope>NUCLEOTIDE SEQUENCE</scope>
</reference>
<dbReference type="SUPFAM" id="SSF63501">
    <property type="entry name" value="Frizzled cysteine-rich domain"/>
    <property type="match status" value="1"/>
</dbReference>
<feature type="region of interest" description="Disordered" evidence="3">
    <location>
        <begin position="25"/>
        <end position="73"/>
    </location>
</feature>
<dbReference type="EMBL" id="CAJOBO010001398">
    <property type="protein sequence ID" value="CAF4373682.1"/>
    <property type="molecule type" value="Genomic_DNA"/>
</dbReference>
<evidence type="ECO:0000256" key="1">
    <source>
        <dbReference type="ARBA" id="ARBA00023157"/>
    </source>
</evidence>
<dbReference type="EMBL" id="CAJNYD010001053">
    <property type="protein sequence ID" value="CAF3313198.1"/>
    <property type="molecule type" value="Genomic_DNA"/>
</dbReference>
<evidence type="ECO:0000256" key="3">
    <source>
        <dbReference type="SAM" id="MobiDB-lite"/>
    </source>
</evidence>
<feature type="compositionally biased region" description="Acidic residues" evidence="3">
    <location>
        <begin position="52"/>
        <end position="64"/>
    </location>
</feature>
<protein>
    <recommendedName>
        <fullName evidence="5">FZ domain-containing protein</fullName>
    </recommendedName>
</protein>
<gene>
    <name evidence="7" type="ORF">HFQ381_LOCUS18241</name>
    <name evidence="6" type="ORF">LUA448_LOCUS9195</name>
</gene>
<accession>A0A817TCP5</accession>
<evidence type="ECO:0000256" key="4">
    <source>
        <dbReference type="SAM" id="SignalP"/>
    </source>
</evidence>
<evidence type="ECO:0000313" key="7">
    <source>
        <dbReference type="EMBL" id="CAF4373682.1"/>
    </source>
</evidence>
<dbReference type="InterPro" id="IPR036790">
    <property type="entry name" value="Frizzled_dom_sf"/>
</dbReference>
<keyword evidence="1" id="KW-1015">Disulfide bond</keyword>
<dbReference type="Pfam" id="PF01392">
    <property type="entry name" value="Fz"/>
    <property type="match status" value="1"/>
</dbReference>
<dbReference type="Gene3D" id="1.10.2000.10">
    <property type="entry name" value="Frizzled cysteine-rich domain"/>
    <property type="match status" value="1"/>
</dbReference>
<dbReference type="Proteomes" id="UP000663851">
    <property type="component" value="Unassembled WGS sequence"/>
</dbReference>
<dbReference type="InterPro" id="IPR020067">
    <property type="entry name" value="Frizzled_dom"/>
</dbReference>
<dbReference type="CDD" id="cd07066">
    <property type="entry name" value="CRD_FZ"/>
    <property type="match status" value="1"/>
</dbReference>
<evidence type="ECO:0000256" key="2">
    <source>
        <dbReference type="PROSITE-ProRule" id="PRU00090"/>
    </source>
</evidence>
<feature type="domain" description="FZ" evidence="5">
    <location>
        <begin position="100"/>
        <end position="220"/>
    </location>
</feature>
<proteinExistence type="predicted"/>
<dbReference type="Proteomes" id="UP000663833">
    <property type="component" value="Unassembled WGS sequence"/>
</dbReference>
<organism evidence="6 8">
    <name type="scientific">Rotaria socialis</name>
    <dbReference type="NCBI Taxonomy" id="392032"/>
    <lineage>
        <taxon>Eukaryota</taxon>
        <taxon>Metazoa</taxon>
        <taxon>Spiralia</taxon>
        <taxon>Gnathifera</taxon>
        <taxon>Rotifera</taxon>
        <taxon>Eurotatoria</taxon>
        <taxon>Bdelloidea</taxon>
        <taxon>Philodinida</taxon>
        <taxon>Philodinidae</taxon>
        <taxon>Rotaria</taxon>
    </lineage>
</organism>
<feature type="chain" id="PRO_5035690577" description="FZ domain-containing protein" evidence="4">
    <location>
        <begin position="23"/>
        <end position="325"/>
    </location>
</feature>
<feature type="compositionally biased region" description="Low complexity" evidence="3">
    <location>
        <begin position="254"/>
        <end position="272"/>
    </location>
</feature>
<feature type="signal peptide" evidence="4">
    <location>
        <begin position="1"/>
        <end position="22"/>
    </location>
</feature>
<keyword evidence="4" id="KW-0732">Signal</keyword>